<accession>A0A285T8X8</accession>
<name>A0A285T8X8_9HYPH</name>
<dbReference type="KEGG" id="siw:GH266_17465"/>
<dbReference type="InterPro" id="IPR003749">
    <property type="entry name" value="ThiS/MoaD-like"/>
</dbReference>
<gene>
    <name evidence="1" type="primary">thiS</name>
    <name evidence="1" type="ORF">GH266_17465</name>
    <name evidence="2" type="ORF">SAMN05421512_109139</name>
</gene>
<dbReference type="STRING" id="538381.GCA_001696535_02418"/>
<keyword evidence="3" id="KW-1185">Reference proteome</keyword>
<dbReference type="Pfam" id="PF02597">
    <property type="entry name" value="ThiS"/>
    <property type="match status" value="1"/>
</dbReference>
<dbReference type="PANTHER" id="PTHR34472">
    <property type="entry name" value="SULFUR CARRIER PROTEIN THIS"/>
    <property type="match status" value="1"/>
</dbReference>
<dbReference type="InterPro" id="IPR012675">
    <property type="entry name" value="Beta-grasp_dom_sf"/>
</dbReference>
<reference evidence="1 4" key="2">
    <citation type="submission" date="2019-12" db="EMBL/GenBank/DDBJ databases">
        <title>The genome of Stappia indica PHM037.</title>
        <authorList>
            <person name="Kacar D."/>
            <person name="Galan B."/>
            <person name="Canedo L."/>
            <person name="Rodriguez P."/>
            <person name="de la Calle F."/>
            <person name="Garcia J.L."/>
        </authorList>
    </citation>
    <scope>NUCLEOTIDE SEQUENCE [LARGE SCALE GENOMIC DNA]</scope>
    <source>
        <strain evidence="1 4">PHM037</strain>
    </source>
</reference>
<reference evidence="2 3" key="1">
    <citation type="submission" date="2017-08" db="EMBL/GenBank/DDBJ databases">
        <authorList>
            <person name="de Groot N.N."/>
        </authorList>
    </citation>
    <scope>NUCLEOTIDE SEQUENCE [LARGE SCALE GENOMIC DNA]</scope>
    <source>
        <strain evidence="2 3">USBA 352</strain>
    </source>
</reference>
<dbReference type="EMBL" id="OBML01000009">
    <property type="protein sequence ID" value="SOC17937.1"/>
    <property type="molecule type" value="Genomic_DNA"/>
</dbReference>
<dbReference type="RefSeq" id="WP_097175695.1">
    <property type="nucleotide sequence ID" value="NZ_CP046908.1"/>
</dbReference>
<dbReference type="Gene3D" id="3.10.20.30">
    <property type="match status" value="1"/>
</dbReference>
<proteinExistence type="predicted"/>
<dbReference type="InterPro" id="IPR016155">
    <property type="entry name" value="Mopterin_synth/thiamin_S_b"/>
</dbReference>
<dbReference type="SUPFAM" id="SSF54285">
    <property type="entry name" value="MoaD/ThiS"/>
    <property type="match status" value="1"/>
</dbReference>
<evidence type="ECO:0000313" key="4">
    <source>
        <dbReference type="Proteomes" id="UP000435648"/>
    </source>
</evidence>
<dbReference type="Proteomes" id="UP000219331">
    <property type="component" value="Unassembled WGS sequence"/>
</dbReference>
<organism evidence="2 3">
    <name type="scientific">Stappia indica</name>
    <dbReference type="NCBI Taxonomy" id="538381"/>
    <lineage>
        <taxon>Bacteria</taxon>
        <taxon>Pseudomonadati</taxon>
        <taxon>Pseudomonadota</taxon>
        <taxon>Alphaproteobacteria</taxon>
        <taxon>Hyphomicrobiales</taxon>
        <taxon>Stappiaceae</taxon>
        <taxon>Stappia</taxon>
    </lineage>
</organism>
<dbReference type="OrthoDB" id="197113at2"/>
<evidence type="ECO:0000313" key="1">
    <source>
        <dbReference type="EMBL" id="QGZ36117.1"/>
    </source>
</evidence>
<dbReference type="AlphaFoldDB" id="A0A285T8X8"/>
<dbReference type="CDD" id="cd00565">
    <property type="entry name" value="Ubl_ThiS"/>
    <property type="match status" value="1"/>
</dbReference>
<dbReference type="Proteomes" id="UP000435648">
    <property type="component" value="Chromosome"/>
</dbReference>
<dbReference type="EMBL" id="CP046908">
    <property type="protein sequence ID" value="QGZ36117.1"/>
    <property type="molecule type" value="Genomic_DNA"/>
</dbReference>
<evidence type="ECO:0000313" key="3">
    <source>
        <dbReference type="Proteomes" id="UP000219331"/>
    </source>
</evidence>
<protein>
    <submittedName>
        <fullName evidence="1 2">Sulfur carrier protein</fullName>
    </submittedName>
</protein>
<sequence>MAITVNGAPLELAPGSLAAILEALDYGDAIVATALNGDFVPAEERADTQVRDGDRVEILAPMQGG</sequence>
<dbReference type="InterPro" id="IPR010035">
    <property type="entry name" value="Thi_S"/>
</dbReference>
<dbReference type="PANTHER" id="PTHR34472:SF1">
    <property type="entry name" value="SULFUR CARRIER PROTEIN THIS"/>
    <property type="match status" value="1"/>
</dbReference>
<dbReference type="NCBIfam" id="TIGR01683">
    <property type="entry name" value="thiS"/>
    <property type="match status" value="1"/>
</dbReference>
<evidence type="ECO:0000313" key="2">
    <source>
        <dbReference type="EMBL" id="SOC17937.1"/>
    </source>
</evidence>